<dbReference type="Proteomes" id="UP001059836">
    <property type="component" value="Chromosome"/>
</dbReference>
<reference evidence="1" key="1">
    <citation type="journal article" date="2021" name="Nat. Microbiol.">
        <title>Cocultivation of an ultrasmall environmental parasitic bacterium with lytic ability against bacteria associated with wastewater foams.</title>
        <authorList>
            <person name="Batinovic S."/>
            <person name="Rose J.J.A."/>
            <person name="Ratcliffe J."/>
            <person name="Seviour R.J."/>
            <person name="Petrovski S."/>
        </authorList>
    </citation>
    <scope>NUCLEOTIDE SEQUENCE</scope>
    <source>
        <strain evidence="1">CON9</strain>
    </source>
</reference>
<dbReference type="EMBL" id="CP045809">
    <property type="protein sequence ID" value="QHN36865.1"/>
    <property type="molecule type" value="Genomic_DNA"/>
</dbReference>
<accession>A0ABX6INX9</accession>
<name>A0ABX6INX9_9ACTN</name>
<sequence>MANRTPLTRFSLANEGNRLAIAFGASESVVMVVEHVDDEVRGRGIRVLYADQSSGLLFDGEMSDGETVEVVH</sequence>
<keyword evidence="2" id="KW-1185">Reference proteome</keyword>
<proteinExistence type="predicted"/>
<organism evidence="1 2">
    <name type="scientific">Gordonia pseudamarae</name>
    <dbReference type="NCBI Taxonomy" id="2831662"/>
    <lineage>
        <taxon>Bacteria</taxon>
        <taxon>Bacillati</taxon>
        <taxon>Actinomycetota</taxon>
        <taxon>Actinomycetes</taxon>
        <taxon>Mycobacteriales</taxon>
        <taxon>Gordoniaceae</taxon>
        <taxon>Gordonia</taxon>
    </lineage>
</organism>
<dbReference type="RefSeq" id="WP_260840142.1">
    <property type="nucleotide sequence ID" value="NZ_CP045809.1"/>
</dbReference>
<evidence type="ECO:0000313" key="2">
    <source>
        <dbReference type="Proteomes" id="UP001059836"/>
    </source>
</evidence>
<gene>
    <name evidence="1" type="ORF">GII31_20165</name>
</gene>
<protein>
    <submittedName>
        <fullName evidence="1">Uncharacterized protein</fullName>
    </submittedName>
</protein>
<evidence type="ECO:0000313" key="1">
    <source>
        <dbReference type="EMBL" id="QHN36865.1"/>
    </source>
</evidence>